<dbReference type="PANTHER" id="PTHR42682:SF5">
    <property type="entry name" value="HYDROGENASE-4 COMPONENT F"/>
    <property type="match status" value="1"/>
</dbReference>
<feature type="transmembrane region" description="Helical" evidence="7">
    <location>
        <begin position="290"/>
        <end position="309"/>
    </location>
</feature>
<evidence type="ECO:0000256" key="4">
    <source>
        <dbReference type="ARBA" id="ARBA00022989"/>
    </source>
</evidence>
<evidence type="ECO:0000313" key="10">
    <source>
        <dbReference type="Proteomes" id="UP000192315"/>
    </source>
</evidence>
<keyword evidence="6 7" id="KW-0472">Membrane</keyword>
<dbReference type="GO" id="GO:0008137">
    <property type="term" value="F:NADH dehydrogenase (ubiquinone) activity"/>
    <property type="evidence" value="ECO:0007669"/>
    <property type="project" value="InterPro"/>
</dbReference>
<organism evidence="9 10">
    <name type="scientific">Picrophilus torridus (strain ATCC 700027 / DSM 9790 / JCM 10055 / NBRC 100828 / KAW 2/3)</name>
    <dbReference type="NCBI Taxonomy" id="1122961"/>
    <lineage>
        <taxon>Archaea</taxon>
        <taxon>Methanobacteriati</taxon>
        <taxon>Thermoplasmatota</taxon>
        <taxon>Thermoplasmata</taxon>
        <taxon>Thermoplasmatales</taxon>
        <taxon>Picrophilaceae</taxon>
        <taxon>Picrophilus</taxon>
    </lineage>
</organism>
<feature type="transmembrane region" description="Helical" evidence="7">
    <location>
        <begin position="147"/>
        <end position="171"/>
    </location>
</feature>
<feature type="domain" description="NADH:quinone oxidoreductase/Mrp antiporter transmembrane" evidence="8">
    <location>
        <begin position="118"/>
        <end position="388"/>
    </location>
</feature>
<feature type="transmembrane region" description="Helical" evidence="7">
    <location>
        <begin position="251"/>
        <end position="270"/>
    </location>
</feature>
<feature type="transmembrane region" description="Helical" evidence="7">
    <location>
        <begin position="187"/>
        <end position="206"/>
    </location>
</feature>
<evidence type="ECO:0000256" key="3">
    <source>
        <dbReference type="ARBA" id="ARBA00022692"/>
    </source>
</evidence>
<dbReference type="RefSeq" id="WP_201788774.1">
    <property type="nucleotide sequence ID" value="NZ_FWYE01000001.1"/>
</dbReference>
<dbReference type="Proteomes" id="UP000192315">
    <property type="component" value="Unassembled WGS sequence"/>
</dbReference>
<comment type="subcellular location">
    <subcellularLocation>
        <location evidence="1">Cell membrane</location>
        <topology evidence="1">Multi-pass membrane protein</topology>
    </subcellularLocation>
</comment>
<dbReference type="NCBIfam" id="NF005042">
    <property type="entry name" value="PRK06458.1-2"/>
    <property type="match status" value="1"/>
</dbReference>
<dbReference type="GO" id="GO:0042773">
    <property type="term" value="P:ATP synthesis coupled electron transport"/>
    <property type="evidence" value="ECO:0007669"/>
    <property type="project" value="InterPro"/>
</dbReference>
<evidence type="ECO:0000313" key="9">
    <source>
        <dbReference type="EMBL" id="SMD30277.1"/>
    </source>
</evidence>
<dbReference type="PANTHER" id="PTHR42682">
    <property type="entry name" value="HYDROGENASE-4 COMPONENT F"/>
    <property type="match status" value="1"/>
</dbReference>
<name>A0A8G2FVJ9_PICTO</name>
<dbReference type="InterPro" id="IPR003918">
    <property type="entry name" value="NADH_UbQ_OxRdtase"/>
</dbReference>
<feature type="transmembrane region" description="Helical" evidence="7">
    <location>
        <begin position="33"/>
        <end position="49"/>
    </location>
</feature>
<reference evidence="9 10" key="1">
    <citation type="submission" date="2017-04" db="EMBL/GenBank/DDBJ databases">
        <authorList>
            <person name="Varghese N."/>
            <person name="Submissions S."/>
        </authorList>
    </citation>
    <scope>NUCLEOTIDE SEQUENCE [LARGE SCALE GENOMIC DNA]</scope>
    <source>
        <strain evidence="9 10">DSM 9789</strain>
    </source>
</reference>
<evidence type="ECO:0000256" key="1">
    <source>
        <dbReference type="ARBA" id="ARBA00004651"/>
    </source>
</evidence>
<dbReference type="GO" id="GO:0005886">
    <property type="term" value="C:plasma membrane"/>
    <property type="evidence" value="ECO:0007669"/>
    <property type="project" value="UniProtKB-SubCell"/>
</dbReference>
<dbReference type="EMBL" id="FWYE01000001">
    <property type="protein sequence ID" value="SMD30277.1"/>
    <property type="molecule type" value="Genomic_DNA"/>
</dbReference>
<feature type="transmembrane region" description="Helical" evidence="7">
    <location>
        <begin position="380"/>
        <end position="399"/>
    </location>
</feature>
<keyword evidence="4 7" id="KW-1133">Transmembrane helix</keyword>
<keyword evidence="5" id="KW-0560">Oxidoreductase</keyword>
<dbReference type="InterPro" id="IPR052175">
    <property type="entry name" value="ComplexI-like_HydComp"/>
</dbReference>
<feature type="transmembrane region" description="Helical" evidence="7">
    <location>
        <begin position="7"/>
        <end position="27"/>
    </location>
</feature>
<protein>
    <submittedName>
        <fullName evidence="9">Hydrogenase-4 component F</fullName>
    </submittedName>
</protein>
<dbReference type="AlphaFoldDB" id="A0A8G2FVJ9"/>
<comment type="caution">
    <text evidence="9">The sequence shown here is derived from an EMBL/GenBank/DDBJ whole genome shotgun (WGS) entry which is preliminary data.</text>
</comment>
<feature type="transmembrane region" description="Helical" evidence="7">
    <location>
        <begin position="226"/>
        <end position="244"/>
    </location>
</feature>
<accession>A0A8G2FVJ9</accession>
<keyword evidence="10" id="KW-1185">Reference proteome</keyword>
<proteinExistence type="predicted"/>
<gene>
    <name evidence="9" type="ORF">SAMN02745355_0149</name>
</gene>
<evidence type="ECO:0000256" key="6">
    <source>
        <dbReference type="ARBA" id="ARBA00023136"/>
    </source>
</evidence>
<dbReference type="GO" id="GO:0016491">
    <property type="term" value="F:oxidoreductase activity"/>
    <property type="evidence" value="ECO:0007669"/>
    <property type="project" value="UniProtKB-KW"/>
</dbReference>
<feature type="transmembrane region" description="Helical" evidence="7">
    <location>
        <begin position="420"/>
        <end position="441"/>
    </location>
</feature>
<keyword evidence="3 7" id="KW-0812">Transmembrane</keyword>
<evidence type="ECO:0000256" key="2">
    <source>
        <dbReference type="ARBA" id="ARBA00022475"/>
    </source>
</evidence>
<keyword evidence="2" id="KW-1003">Cell membrane</keyword>
<evidence type="ECO:0000259" key="8">
    <source>
        <dbReference type="Pfam" id="PF00361"/>
    </source>
</evidence>
<sequence>MNQWRSCVVEMIIDIILMLMPLISIIFYKYNNYSSFASGIIAMFLLLFIKNSENIFLIDSTSRIFIFMILAIYTASSIYGTKYIKKYASFISYNTYFLLNSLFAFTMLFTVMINNYGFMWVGIEGTTISSALMVITEGTETAKEATWRYIIIVSAGISIAFIAIILIYYSFHTLTVSLIINENKKSILIALAVALSLIGFGTKAGIFPMHSWLPDAHSEAPAPTSAMFSGVLLPVALYVVYRIYEIDRLRMLFIIFSITSMGFAAIFLSYQTRYKRMFAYSTMENMSMALLGIALGGYAFLGAIILLLAHSFGKAGAFFSSGNILYYSDKKSIFDINSIYKNNKVLGISLLLSSLAVTGTPPFGTFIGEFLIIYGIFKSGLWYLAIPVIIFIFMAFVSINMNVTGMMLGDENHDIKIPKIMLYTSLIMPVISLIIGLYLVVYHEIL</sequence>
<evidence type="ECO:0000256" key="5">
    <source>
        <dbReference type="ARBA" id="ARBA00023002"/>
    </source>
</evidence>
<dbReference type="PRINTS" id="PR01437">
    <property type="entry name" value="NUOXDRDTASE4"/>
</dbReference>
<dbReference type="Pfam" id="PF00361">
    <property type="entry name" value="Proton_antipo_M"/>
    <property type="match status" value="1"/>
</dbReference>
<feature type="transmembrane region" description="Helical" evidence="7">
    <location>
        <begin position="350"/>
        <end position="374"/>
    </location>
</feature>
<evidence type="ECO:0000256" key="7">
    <source>
        <dbReference type="SAM" id="Phobius"/>
    </source>
</evidence>
<dbReference type="InterPro" id="IPR001750">
    <property type="entry name" value="ND/Mrp_TM"/>
</dbReference>
<feature type="transmembrane region" description="Helical" evidence="7">
    <location>
        <begin position="61"/>
        <end position="79"/>
    </location>
</feature>